<accession>A0A0V1H6D1</accession>
<dbReference type="AlphaFoldDB" id="A0A0V1H6D1"/>
<evidence type="ECO:0000313" key="2">
    <source>
        <dbReference type="Proteomes" id="UP000055024"/>
    </source>
</evidence>
<keyword evidence="2" id="KW-1185">Reference proteome</keyword>
<gene>
    <name evidence="1" type="ORF">T11_14285</name>
</gene>
<proteinExistence type="predicted"/>
<protein>
    <submittedName>
        <fullName evidence="1">Uncharacterized protein</fullName>
    </submittedName>
</protein>
<comment type="caution">
    <text evidence="1">The sequence shown here is derived from an EMBL/GenBank/DDBJ whole genome shotgun (WGS) entry which is preliminary data.</text>
</comment>
<organism evidence="1 2">
    <name type="scientific">Trichinella zimbabwensis</name>
    <dbReference type="NCBI Taxonomy" id="268475"/>
    <lineage>
        <taxon>Eukaryota</taxon>
        <taxon>Metazoa</taxon>
        <taxon>Ecdysozoa</taxon>
        <taxon>Nematoda</taxon>
        <taxon>Enoplea</taxon>
        <taxon>Dorylaimia</taxon>
        <taxon>Trichinellida</taxon>
        <taxon>Trichinellidae</taxon>
        <taxon>Trichinella</taxon>
    </lineage>
</organism>
<evidence type="ECO:0000313" key="1">
    <source>
        <dbReference type="EMBL" id="KRZ06206.1"/>
    </source>
</evidence>
<dbReference type="Proteomes" id="UP000055024">
    <property type="component" value="Unassembled WGS sequence"/>
</dbReference>
<dbReference type="EMBL" id="JYDP01000123">
    <property type="protein sequence ID" value="KRZ06206.1"/>
    <property type="molecule type" value="Genomic_DNA"/>
</dbReference>
<reference evidence="1 2" key="1">
    <citation type="submission" date="2015-01" db="EMBL/GenBank/DDBJ databases">
        <title>Evolution of Trichinella species and genotypes.</title>
        <authorList>
            <person name="Korhonen P.K."/>
            <person name="Edoardo P."/>
            <person name="Giuseppe L.R."/>
            <person name="Gasser R.B."/>
        </authorList>
    </citation>
    <scope>NUCLEOTIDE SEQUENCE [LARGE SCALE GENOMIC DNA]</scope>
    <source>
        <strain evidence="1">ISS1029</strain>
    </source>
</reference>
<name>A0A0V1H6D1_9BILA</name>
<sequence length="59" mass="7085">MFYIVKLVVYREMHAKFYSFAMRSNTWLQLKWLLAYGVRCECSGVVSAMTDEEYHLKQL</sequence>